<evidence type="ECO:0000313" key="1">
    <source>
        <dbReference type="EMBL" id="BFD47867.1"/>
    </source>
</evidence>
<proteinExistence type="predicted"/>
<reference evidence="1" key="1">
    <citation type="submission" date="2024-01" db="EMBL/GenBank/DDBJ databases">
        <title>Sequencing the genomes of a sandfly, Sergentomyia squamirostris, and its two endosymbionts.</title>
        <authorList>
            <person name="Itokawa K."/>
            <person name="Sanjoba C."/>
        </authorList>
    </citation>
    <scope>NUCLEOTIDE SEQUENCE</scope>
    <source>
        <strain evidence="1">WSSQ</strain>
    </source>
</reference>
<dbReference type="InterPro" id="IPR004260">
    <property type="entry name" value="Pyr-dimer_DNA_glycosylase"/>
</dbReference>
<accession>A0AAT9GDL8</accession>
<gene>
    <name evidence="1" type="ORF">DMENIID0003_09410</name>
</gene>
<sequence>MNIFVLDENPVIAAQMLCDKHIVKMPLETAQLLSNVFSIALKAPNPFVSITDQNIAVPYKLTHSNHPCSLWARQSKGNFCWLIEYGKELCKEYTWRYKRKHKSEEVIDWCDSNKDLLIFRSTDMQAFIQALPDRYKCTNPVKAYREYYLQEKMRFAKWENGREAPGWIVGNPATHFFHIFS</sequence>
<dbReference type="AlphaFoldDB" id="A0AAT9GDL8"/>
<protein>
    <submittedName>
        <fullName evidence="1">Uncharacterized protein</fullName>
    </submittedName>
</protein>
<dbReference type="Pfam" id="PF03013">
    <property type="entry name" value="Pyr_excise"/>
    <property type="match status" value="1"/>
</dbReference>
<dbReference type="EMBL" id="AP029172">
    <property type="protein sequence ID" value="BFD47867.1"/>
    <property type="molecule type" value="Genomic_DNA"/>
</dbReference>
<organism evidence="1">
    <name type="scientific">Wolbachia endosymbiont of Sergentomyia squamirostris</name>
    <dbReference type="NCBI Taxonomy" id="3113640"/>
    <lineage>
        <taxon>Bacteria</taxon>
        <taxon>Pseudomonadati</taxon>
        <taxon>Pseudomonadota</taxon>
        <taxon>Alphaproteobacteria</taxon>
        <taxon>Rickettsiales</taxon>
        <taxon>Anaplasmataceae</taxon>
        <taxon>Wolbachieae</taxon>
        <taxon>Wolbachia</taxon>
    </lineage>
</organism>
<name>A0AAT9GDL8_9RICK</name>